<name>A0ABP4Z220_9ACTN</name>
<keyword evidence="3" id="KW-1185">Reference proteome</keyword>
<proteinExistence type="predicted"/>
<keyword evidence="1" id="KW-0732">Signal</keyword>
<evidence type="ECO:0000313" key="3">
    <source>
        <dbReference type="Proteomes" id="UP001500218"/>
    </source>
</evidence>
<gene>
    <name evidence="2" type="ORF">GCM10009682_61600</name>
</gene>
<evidence type="ECO:0000313" key="2">
    <source>
        <dbReference type="EMBL" id="GAA1835058.1"/>
    </source>
</evidence>
<reference evidence="3" key="1">
    <citation type="journal article" date="2019" name="Int. J. Syst. Evol. Microbiol.">
        <title>The Global Catalogue of Microorganisms (GCM) 10K type strain sequencing project: providing services to taxonomists for standard genome sequencing and annotation.</title>
        <authorList>
            <consortium name="The Broad Institute Genomics Platform"/>
            <consortium name="The Broad Institute Genome Sequencing Center for Infectious Disease"/>
            <person name="Wu L."/>
            <person name="Ma J."/>
        </authorList>
    </citation>
    <scope>NUCLEOTIDE SEQUENCE [LARGE SCALE GENOMIC DNA]</scope>
    <source>
        <strain evidence="3">JCM 13250</strain>
    </source>
</reference>
<organism evidence="2 3">
    <name type="scientific">Luedemannella flava</name>
    <dbReference type="NCBI Taxonomy" id="349316"/>
    <lineage>
        <taxon>Bacteria</taxon>
        <taxon>Bacillati</taxon>
        <taxon>Actinomycetota</taxon>
        <taxon>Actinomycetes</taxon>
        <taxon>Micromonosporales</taxon>
        <taxon>Micromonosporaceae</taxon>
        <taxon>Luedemannella</taxon>
    </lineage>
</organism>
<dbReference type="RefSeq" id="WP_344140117.1">
    <property type="nucleotide sequence ID" value="NZ_BAAALT010000287.1"/>
</dbReference>
<protein>
    <recommendedName>
        <fullName evidence="4">Serine/threonine protein kinase</fullName>
    </recommendedName>
</protein>
<feature type="chain" id="PRO_5047520544" description="Serine/threonine protein kinase" evidence="1">
    <location>
        <begin position="28"/>
        <end position="229"/>
    </location>
</feature>
<feature type="signal peptide" evidence="1">
    <location>
        <begin position="1"/>
        <end position="27"/>
    </location>
</feature>
<accession>A0ABP4Z220</accession>
<comment type="caution">
    <text evidence="2">The sequence shown here is derived from an EMBL/GenBank/DDBJ whole genome shotgun (WGS) entry which is preliminary data.</text>
</comment>
<sequence>MRGKGPLITLIAGAVVAVVLLALSANAAGRRDAANSAATGGDGIGVAATTAATASPTAAAGSGVARPSGSGVASISLAFAGDVLGGDASIALAVKDDHVVAYLCDGEKTEAWLQGTYTPAGTLSLSGRGGTLTATQSGGKVTGTVTAGGRTWPFTVGKVAKPSGLYRAVADVRDGRVVAGWIVLPGGRQVGIATVAGVPGTAPTLDVTSGTATLDGTQLSAAPVEGGPL</sequence>
<evidence type="ECO:0000256" key="1">
    <source>
        <dbReference type="SAM" id="SignalP"/>
    </source>
</evidence>
<evidence type="ECO:0008006" key="4">
    <source>
        <dbReference type="Google" id="ProtNLM"/>
    </source>
</evidence>
<dbReference type="EMBL" id="BAAALT010000287">
    <property type="protein sequence ID" value="GAA1835058.1"/>
    <property type="molecule type" value="Genomic_DNA"/>
</dbReference>
<dbReference type="Proteomes" id="UP001500218">
    <property type="component" value="Unassembled WGS sequence"/>
</dbReference>